<reference evidence="1 2" key="1">
    <citation type="submission" date="2024-05" db="EMBL/GenBank/DDBJ databases">
        <title>Genome sequencing and assembly of Indian major carp, Cirrhinus mrigala (Hamilton, 1822).</title>
        <authorList>
            <person name="Mohindra V."/>
            <person name="Chowdhury L.M."/>
            <person name="Lal K."/>
            <person name="Jena J.K."/>
        </authorList>
    </citation>
    <scope>NUCLEOTIDE SEQUENCE [LARGE SCALE GENOMIC DNA]</scope>
    <source>
        <strain evidence="1">CM1030</strain>
        <tissue evidence="1">Blood</tissue>
    </source>
</reference>
<keyword evidence="2" id="KW-1185">Reference proteome</keyword>
<dbReference type="AlphaFoldDB" id="A0ABD0QZ36"/>
<comment type="caution">
    <text evidence="1">The sequence shown here is derived from an EMBL/GenBank/DDBJ whole genome shotgun (WGS) entry which is preliminary data.</text>
</comment>
<sequence>TINNPSEKSLNCVWPIPSAINYFPRFDGFGSIASNQQLHLGWNLRKLYLTQ</sequence>
<name>A0ABD0QZ36_CIRMR</name>
<evidence type="ECO:0000313" key="1">
    <source>
        <dbReference type="EMBL" id="KAL0190895.1"/>
    </source>
</evidence>
<feature type="non-terminal residue" evidence="1">
    <location>
        <position position="51"/>
    </location>
</feature>
<dbReference type="EMBL" id="JAMKFB020000006">
    <property type="protein sequence ID" value="KAL0190895.1"/>
    <property type="molecule type" value="Genomic_DNA"/>
</dbReference>
<evidence type="ECO:0000313" key="2">
    <source>
        <dbReference type="Proteomes" id="UP001529510"/>
    </source>
</evidence>
<accession>A0ABD0QZ36</accession>
<organism evidence="1 2">
    <name type="scientific">Cirrhinus mrigala</name>
    <name type="common">Mrigala</name>
    <dbReference type="NCBI Taxonomy" id="683832"/>
    <lineage>
        <taxon>Eukaryota</taxon>
        <taxon>Metazoa</taxon>
        <taxon>Chordata</taxon>
        <taxon>Craniata</taxon>
        <taxon>Vertebrata</taxon>
        <taxon>Euteleostomi</taxon>
        <taxon>Actinopterygii</taxon>
        <taxon>Neopterygii</taxon>
        <taxon>Teleostei</taxon>
        <taxon>Ostariophysi</taxon>
        <taxon>Cypriniformes</taxon>
        <taxon>Cyprinidae</taxon>
        <taxon>Labeoninae</taxon>
        <taxon>Labeonini</taxon>
        <taxon>Cirrhinus</taxon>
    </lineage>
</organism>
<feature type="non-terminal residue" evidence="1">
    <location>
        <position position="1"/>
    </location>
</feature>
<gene>
    <name evidence="1" type="ORF">M9458_013593</name>
</gene>
<proteinExistence type="predicted"/>
<dbReference type="Proteomes" id="UP001529510">
    <property type="component" value="Unassembled WGS sequence"/>
</dbReference>
<protein>
    <submittedName>
        <fullName evidence="1">Uncharacterized protein</fullName>
    </submittedName>
</protein>